<dbReference type="EMBL" id="CP071793">
    <property type="protein sequence ID" value="QTD50886.1"/>
    <property type="molecule type" value="Genomic_DNA"/>
</dbReference>
<evidence type="ECO:0000256" key="2">
    <source>
        <dbReference type="ARBA" id="ARBA00022670"/>
    </source>
</evidence>
<sequence>MKHFLGLTPRLLGLLACLAIPVTAGDAAVGLPHVRYELENGLTVILQEDHSTPMVAVNIWYHVGSGHEKKGRTGFAHLFEHILFEGSEHVPEGKFDEWLETVGGNNNGSTTIDRTNYFEILPSHALEMALFLESDRMGWLLGSMSEAKVDGQRDVVKNERRQRVENAPYGMVWPTMSELMFPEGHPYSWPTIGYMEDLSAASYEDVVTFFKTYYGPNNASLVIVGDIEIEATKKLVEKWFGEIPRGQPIPAIDRPGVNFNEEKRVVLEDRVQLERVHLMWHTPPAFSAGAAGLEMLSQVLAGGKTSRLYKRLVYDLQIAQDVFAFNYSGKLGSTFIIGSTASDGHTAAEVEKVIDEEMARLLREPPSERELKRAFNQLHASTLDRLEGIEFKADILNRYYFYTGNPDYLNEWIRRLGAVDSTDLANLTQTYLKPHVRGVITVVPKKEDSEQGGKGE</sequence>
<dbReference type="GO" id="GO:0006508">
    <property type="term" value="P:proteolysis"/>
    <property type="evidence" value="ECO:0007669"/>
    <property type="project" value="UniProtKB-KW"/>
</dbReference>
<reference evidence="9" key="1">
    <citation type="submission" date="2021-03" db="EMBL/GenBank/DDBJ databases">
        <title>Acanthopleuribacteraceae sp. M133.</title>
        <authorList>
            <person name="Wang G."/>
        </authorList>
    </citation>
    <scope>NUCLEOTIDE SEQUENCE</scope>
    <source>
        <strain evidence="9">M133</strain>
    </source>
</reference>
<feature type="signal peptide" evidence="6">
    <location>
        <begin position="1"/>
        <end position="24"/>
    </location>
</feature>
<accession>A0A8A4TLQ2</accession>
<dbReference type="PANTHER" id="PTHR43690:SF17">
    <property type="entry name" value="PROTEIN YHJJ"/>
    <property type="match status" value="1"/>
</dbReference>
<keyword evidence="2" id="KW-0645">Protease</keyword>
<evidence type="ECO:0000256" key="6">
    <source>
        <dbReference type="SAM" id="SignalP"/>
    </source>
</evidence>
<keyword evidence="5" id="KW-0482">Metalloprotease</keyword>
<feature type="chain" id="PRO_5035143970" evidence="6">
    <location>
        <begin position="25"/>
        <end position="456"/>
    </location>
</feature>
<dbReference type="PANTHER" id="PTHR43690">
    <property type="entry name" value="NARDILYSIN"/>
    <property type="match status" value="1"/>
</dbReference>
<organism evidence="9 10">
    <name type="scientific">Sulfidibacter corallicola</name>
    <dbReference type="NCBI Taxonomy" id="2818388"/>
    <lineage>
        <taxon>Bacteria</taxon>
        <taxon>Pseudomonadati</taxon>
        <taxon>Acidobacteriota</taxon>
        <taxon>Holophagae</taxon>
        <taxon>Acanthopleuribacterales</taxon>
        <taxon>Acanthopleuribacteraceae</taxon>
        <taxon>Sulfidibacter</taxon>
    </lineage>
</organism>
<dbReference type="GO" id="GO:0046872">
    <property type="term" value="F:metal ion binding"/>
    <property type="evidence" value="ECO:0007669"/>
    <property type="project" value="InterPro"/>
</dbReference>
<dbReference type="Proteomes" id="UP000663929">
    <property type="component" value="Chromosome"/>
</dbReference>
<dbReference type="InterPro" id="IPR050626">
    <property type="entry name" value="Peptidase_M16"/>
</dbReference>
<evidence type="ECO:0000259" key="7">
    <source>
        <dbReference type="Pfam" id="PF00675"/>
    </source>
</evidence>
<keyword evidence="3" id="KW-0378">Hydrolase</keyword>
<evidence type="ECO:0000256" key="5">
    <source>
        <dbReference type="ARBA" id="ARBA00023049"/>
    </source>
</evidence>
<feature type="domain" description="Peptidase M16 C-terminal" evidence="8">
    <location>
        <begin position="202"/>
        <end position="378"/>
    </location>
</feature>
<evidence type="ECO:0000313" key="10">
    <source>
        <dbReference type="Proteomes" id="UP000663929"/>
    </source>
</evidence>
<dbReference type="AlphaFoldDB" id="A0A8A4TLQ2"/>
<dbReference type="InterPro" id="IPR011249">
    <property type="entry name" value="Metalloenz_LuxS/M16"/>
</dbReference>
<evidence type="ECO:0000256" key="1">
    <source>
        <dbReference type="ARBA" id="ARBA00007261"/>
    </source>
</evidence>
<protein>
    <submittedName>
        <fullName evidence="9">Insulinase family protein</fullName>
    </submittedName>
</protein>
<dbReference type="SUPFAM" id="SSF63411">
    <property type="entry name" value="LuxS/MPP-like metallohydrolase"/>
    <property type="match status" value="2"/>
</dbReference>
<keyword evidence="10" id="KW-1185">Reference proteome</keyword>
<dbReference type="Pfam" id="PF05193">
    <property type="entry name" value="Peptidase_M16_C"/>
    <property type="match status" value="1"/>
</dbReference>
<feature type="domain" description="Peptidase M16 N-terminal" evidence="7">
    <location>
        <begin position="44"/>
        <end position="164"/>
    </location>
</feature>
<keyword evidence="4" id="KW-0862">Zinc</keyword>
<dbReference type="InterPro" id="IPR007863">
    <property type="entry name" value="Peptidase_M16_C"/>
</dbReference>
<evidence type="ECO:0000256" key="4">
    <source>
        <dbReference type="ARBA" id="ARBA00022833"/>
    </source>
</evidence>
<dbReference type="Gene3D" id="3.30.830.10">
    <property type="entry name" value="Metalloenzyme, LuxS/M16 peptidase-like"/>
    <property type="match status" value="2"/>
</dbReference>
<dbReference type="Pfam" id="PF00675">
    <property type="entry name" value="Peptidase_M16"/>
    <property type="match status" value="1"/>
</dbReference>
<gene>
    <name evidence="9" type="ORF">J3U87_00325</name>
</gene>
<dbReference type="KEGG" id="scor:J3U87_00325"/>
<evidence type="ECO:0000313" key="9">
    <source>
        <dbReference type="EMBL" id="QTD50886.1"/>
    </source>
</evidence>
<evidence type="ECO:0000259" key="8">
    <source>
        <dbReference type="Pfam" id="PF05193"/>
    </source>
</evidence>
<proteinExistence type="inferred from homology"/>
<dbReference type="InterPro" id="IPR011765">
    <property type="entry name" value="Pept_M16_N"/>
</dbReference>
<comment type="similarity">
    <text evidence="1">Belongs to the peptidase M16 family.</text>
</comment>
<name>A0A8A4TLQ2_SULCO</name>
<dbReference type="RefSeq" id="WP_237381027.1">
    <property type="nucleotide sequence ID" value="NZ_CP071793.1"/>
</dbReference>
<dbReference type="GO" id="GO:0008237">
    <property type="term" value="F:metallopeptidase activity"/>
    <property type="evidence" value="ECO:0007669"/>
    <property type="project" value="UniProtKB-KW"/>
</dbReference>
<evidence type="ECO:0000256" key="3">
    <source>
        <dbReference type="ARBA" id="ARBA00022801"/>
    </source>
</evidence>
<keyword evidence="6" id="KW-0732">Signal</keyword>